<dbReference type="InterPro" id="IPR000719">
    <property type="entry name" value="Prot_kinase_dom"/>
</dbReference>
<feature type="compositionally biased region" description="Pro residues" evidence="10">
    <location>
        <begin position="281"/>
        <end position="315"/>
    </location>
</feature>
<dbReference type="PANTHER" id="PTHR43289">
    <property type="entry name" value="MITOGEN-ACTIVATED PROTEIN KINASE KINASE KINASE 20-RELATED"/>
    <property type="match status" value="1"/>
</dbReference>
<feature type="binding site" evidence="9">
    <location>
        <position position="44"/>
    </location>
    <ligand>
        <name>ATP</name>
        <dbReference type="ChEBI" id="CHEBI:30616"/>
    </ligand>
</feature>
<keyword evidence="2" id="KW-0723">Serine/threonine-protein kinase</keyword>
<dbReference type="SUPFAM" id="SSF56112">
    <property type="entry name" value="Protein kinase-like (PK-like)"/>
    <property type="match status" value="1"/>
</dbReference>
<dbReference type="GO" id="GO:0004674">
    <property type="term" value="F:protein serine/threonine kinase activity"/>
    <property type="evidence" value="ECO:0007669"/>
    <property type="project" value="UniProtKB-KW"/>
</dbReference>
<evidence type="ECO:0000256" key="9">
    <source>
        <dbReference type="PROSITE-ProRule" id="PRU10141"/>
    </source>
</evidence>
<comment type="catalytic activity">
    <reaction evidence="7">
        <text>L-threonyl-[protein] + ATP = O-phospho-L-threonyl-[protein] + ADP + H(+)</text>
        <dbReference type="Rhea" id="RHEA:46608"/>
        <dbReference type="Rhea" id="RHEA-COMP:11060"/>
        <dbReference type="Rhea" id="RHEA-COMP:11605"/>
        <dbReference type="ChEBI" id="CHEBI:15378"/>
        <dbReference type="ChEBI" id="CHEBI:30013"/>
        <dbReference type="ChEBI" id="CHEBI:30616"/>
        <dbReference type="ChEBI" id="CHEBI:61977"/>
        <dbReference type="ChEBI" id="CHEBI:456216"/>
        <dbReference type="EC" id="2.7.11.1"/>
    </reaction>
</comment>
<evidence type="ECO:0000256" key="3">
    <source>
        <dbReference type="ARBA" id="ARBA00022679"/>
    </source>
</evidence>
<evidence type="ECO:0000256" key="2">
    <source>
        <dbReference type="ARBA" id="ARBA00022527"/>
    </source>
</evidence>
<feature type="region of interest" description="Disordered" evidence="10">
    <location>
        <begin position="355"/>
        <end position="442"/>
    </location>
</feature>
<reference evidence="13" key="1">
    <citation type="submission" date="2023-01" db="EMBL/GenBank/DDBJ databases">
        <title>The diversity of Class Acidimicrobiia in South China Sea sediment environments and the proposal of Iamia marina sp. nov., a novel species of the genus Iamia.</title>
        <authorList>
            <person name="He Y."/>
            <person name="Tian X."/>
        </authorList>
    </citation>
    <scope>NUCLEOTIDE SEQUENCE</scope>
    <source>
        <strain evidence="13">DSM 19957</strain>
    </source>
</reference>
<proteinExistence type="predicted"/>
<feature type="region of interest" description="Disordered" evidence="10">
    <location>
        <begin position="281"/>
        <end position="318"/>
    </location>
</feature>
<evidence type="ECO:0000313" key="13">
    <source>
        <dbReference type="EMBL" id="WCO65312.1"/>
    </source>
</evidence>
<dbReference type="PROSITE" id="PS00107">
    <property type="entry name" value="PROTEIN_KINASE_ATP"/>
    <property type="match status" value="1"/>
</dbReference>
<dbReference type="PROSITE" id="PS50011">
    <property type="entry name" value="PROTEIN_KINASE_DOM"/>
    <property type="match status" value="1"/>
</dbReference>
<dbReference type="InterPro" id="IPR017441">
    <property type="entry name" value="Protein_kinase_ATP_BS"/>
</dbReference>
<keyword evidence="4 9" id="KW-0547">Nucleotide-binding</keyword>
<sequence>MADVGSAPRALLDRYELREQVGSGGMGEVWLGWDRRLQRDVAVKLLLPQLSDEPSFRQRFGVEARAAAALDHPNVVAVYDIDEDHGSLFLVMERLPGPSLDRRLVDGPLPAEEVRRLAVDMLSGLHAAHEAHLVHRDIKPGNLIRSAGGRWKIGDFGVAKDLASAAQLTLVGVAVGTPAYLAPEQLEGRPATAATDLWAAGVVLREALTGQRPFDGADPISVAHAVRHTRLPPLSQLLPGVDPDLTGAVDRALAFDPAYRFATAGQMLAAVEGRTPAPAPVPVGVPPAGTPLPPAEGGPVVPPVAAPAPVGPPPADRQRSRWVPVLWGITAGGAVILGALLVALLIGAVMVGGGDDDPQGPAPPSTTAEPGPTAEPDGAGEPAEEAPGDLEPSTTGEGPSGPGGTGAQDDGDVGSGLGADTGGSTPDAVPDGPTIPLPSPWG</sequence>
<gene>
    <name evidence="13" type="ORF">PO878_12480</name>
</gene>
<dbReference type="CDD" id="cd14014">
    <property type="entry name" value="STKc_PknB_like"/>
    <property type="match status" value="1"/>
</dbReference>
<evidence type="ECO:0000256" key="1">
    <source>
        <dbReference type="ARBA" id="ARBA00012513"/>
    </source>
</evidence>
<keyword evidence="5 13" id="KW-0418">Kinase</keyword>
<feature type="domain" description="Protein kinase" evidence="12">
    <location>
        <begin position="15"/>
        <end position="271"/>
    </location>
</feature>
<dbReference type="SMART" id="SM00220">
    <property type="entry name" value="S_TKc"/>
    <property type="match status" value="1"/>
</dbReference>
<protein>
    <recommendedName>
        <fullName evidence="1">non-specific serine/threonine protein kinase</fullName>
        <ecNumber evidence="1">2.7.11.1</ecNumber>
    </recommendedName>
</protein>
<evidence type="ECO:0000313" key="14">
    <source>
        <dbReference type="Proteomes" id="UP001216390"/>
    </source>
</evidence>
<dbReference type="Gene3D" id="1.10.510.10">
    <property type="entry name" value="Transferase(Phosphotransferase) domain 1"/>
    <property type="match status" value="1"/>
</dbReference>
<dbReference type="GO" id="GO:0005524">
    <property type="term" value="F:ATP binding"/>
    <property type="evidence" value="ECO:0007669"/>
    <property type="project" value="UniProtKB-UniRule"/>
</dbReference>
<evidence type="ECO:0000256" key="7">
    <source>
        <dbReference type="ARBA" id="ARBA00047899"/>
    </source>
</evidence>
<dbReference type="Gene3D" id="3.30.200.20">
    <property type="entry name" value="Phosphorylase Kinase, domain 1"/>
    <property type="match status" value="1"/>
</dbReference>
<dbReference type="Proteomes" id="UP001216390">
    <property type="component" value="Chromosome"/>
</dbReference>
<dbReference type="Pfam" id="PF00069">
    <property type="entry name" value="Pkinase"/>
    <property type="match status" value="1"/>
</dbReference>
<dbReference type="EC" id="2.7.11.1" evidence="1"/>
<keyword evidence="3" id="KW-0808">Transferase</keyword>
<evidence type="ECO:0000256" key="5">
    <source>
        <dbReference type="ARBA" id="ARBA00022777"/>
    </source>
</evidence>
<keyword evidence="6 9" id="KW-0067">ATP-binding</keyword>
<dbReference type="AlphaFoldDB" id="A0AAE9YAA4"/>
<dbReference type="EMBL" id="CP116942">
    <property type="protein sequence ID" value="WCO65312.1"/>
    <property type="molecule type" value="Genomic_DNA"/>
</dbReference>
<evidence type="ECO:0000256" key="4">
    <source>
        <dbReference type="ARBA" id="ARBA00022741"/>
    </source>
</evidence>
<evidence type="ECO:0000256" key="6">
    <source>
        <dbReference type="ARBA" id="ARBA00022840"/>
    </source>
</evidence>
<organism evidence="13 14">
    <name type="scientific">Iamia majanohamensis</name>
    <dbReference type="NCBI Taxonomy" id="467976"/>
    <lineage>
        <taxon>Bacteria</taxon>
        <taxon>Bacillati</taxon>
        <taxon>Actinomycetota</taxon>
        <taxon>Acidimicrobiia</taxon>
        <taxon>Acidimicrobiales</taxon>
        <taxon>Iamiaceae</taxon>
        <taxon>Iamia</taxon>
    </lineage>
</organism>
<feature type="compositionally biased region" description="Low complexity" evidence="10">
    <location>
        <begin position="368"/>
        <end position="381"/>
    </location>
</feature>
<keyword evidence="14" id="KW-1185">Reference proteome</keyword>
<keyword evidence="11" id="KW-0812">Transmembrane</keyword>
<feature type="transmembrane region" description="Helical" evidence="11">
    <location>
        <begin position="325"/>
        <end position="351"/>
    </location>
</feature>
<keyword evidence="11" id="KW-0472">Membrane</keyword>
<dbReference type="PANTHER" id="PTHR43289:SF34">
    <property type="entry name" value="SERINE_THREONINE-PROTEIN KINASE YBDM-RELATED"/>
    <property type="match status" value="1"/>
</dbReference>
<dbReference type="InterPro" id="IPR011009">
    <property type="entry name" value="Kinase-like_dom_sf"/>
</dbReference>
<dbReference type="KEGG" id="ima:PO878_12480"/>
<name>A0AAE9YAA4_9ACTN</name>
<keyword evidence="11" id="KW-1133">Transmembrane helix</keyword>
<evidence type="ECO:0000259" key="12">
    <source>
        <dbReference type="PROSITE" id="PS50011"/>
    </source>
</evidence>
<dbReference type="FunFam" id="3.30.200.20:FF:000035">
    <property type="entry name" value="Serine/threonine protein kinase Stk1"/>
    <property type="match status" value="1"/>
</dbReference>
<evidence type="ECO:0000256" key="10">
    <source>
        <dbReference type="SAM" id="MobiDB-lite"/>
    </source>
</evidence>
<dbReference type="RefSeq" id="WP_272734837.1">
    <property type="nucleotide sequence ID" value="NZ_CP116942.1"/>
</dbReference>
<evidence type="ECO:0000256" key="11">
    <source>
        <dbReference type="SAM" id="Phobius"/>
    </source>
</evidence>
<comment type="catalytic activity">
    <reaction evidence="8">
        <text>L-seryl-[protein] + ATP = O-phospho-L-seryl-[protein] + ADP + H(+)</text>
        <dbReference type="Rhea" id="RHEA:17989"/>
        <dbReference type="Rhea" id="RHEA-COMP:9863"/>
        <dbReference type="Rhea" id="RHEA-COMP:11604"/>
        <dbReference type="ChEBI" id="CHEBI:15378"/>
        <dbReference type="ChEBI" id="CHEBI:29999"/>
        <dbReference type="ChEBI" id="CHEBI:30616"/>
        <dbReference type="ChEBI" id="CHEBI:83421"/>
        <dbReference type="ChEBI" id="CHEBI:456216"/>
        <dbReference type="EC" id="2.7.11.1"/>
    </reaction>
</comment>
<evidence type="ECO:0000256" key="8">
    <source>
        <dbReference type="ARBA" id="ARBA00048679"/>
    </source>
</evidence>
<accession>A0AAE9YAA4</accession>
<feature type="compositionally biased region" description="Pro residues" evidence="10">
    <location>
        <begin position="433"/>
        <end position="442"/>
    </location>
</feature>